<comment type="caution">
    <text evidence="2">The sequence shown here is derived from an EMBL/GenBank/DDBJ whole genome shotgun (WGS) entry which is preliminary data.</text>
</comment>
<feature type="region of interest" description="Disordered" evidence="1">
    <location>
        <begin position="104"/>
        <end position="225"/>
    </location>
</feature>
<name>A0A8H7EWZ0_AGABI</name>
<feature type="compositionally biased region" description="Polar residues" evidence="1">
    <location>
        <begin position="115"/>
        <end position="131"/>
    </location>
</feature>
<dbReference type="Proteomes" id="UP000629468">
    <property type="component" value="Unassembled WGS sequence"/>
</dbReference>
<evidence type="ECO:0000313" key="3">
    <source>
        <dbReference type="Proteomes" id="UP000629468"/>
    </source>
</evidence>
<feature type="region of interest" description="Disordered" evidence="1">
    <location>
        <begin position="483"/>
        <end position="514"/>
    </location>
</feature>
<protein>
    <submittedName>
        <fullName evidence="2">Uncharacterized protein</fullName>
    </submittedName>
</protein>
<dbReference type="EMBL" id="JABXXO010000013">
    <property type="protein sequence ID" value="KAF7761798.1"/>
    <property type="molecule type" value="Genomic_DNA"/>
</dbReference>
<gene>
    <name evidence="2" type="ORF">Agabi119p4_9790</name>
</gene>
<accession>A0A8H7EWZ0</accession>
<evidence type="ECO:0000256" key="1">
    <source>
        <dbReference type="SAM" id="MobiDB-lite"/>
    </source>
</evidence>
<reference evidence="2 3" key="1">
    <citation type="journal article" name="Sci. Rep.">
        <title>Telomere-to-telomere assembled and centromere annotated genomes of the two main subspecies of the button mushroom Agaricus bisporus reveal especially polymorphic chromosome ends.</title>
        <authorList>
            <person name="Sonnenberg A.S.M."/>
            <person name="Sedaghat-Telgerd N."/>
            <person name="Lavrijssen B."/>
            <person name="Ohm R.A."/>
            <person name="Hendrickx P.M."/>
            <person name="Scholtmeijer K."/>
            <person name="Baars J.J.P."/>
            <person name="van Peer A."/>
        </authorList>
    </citation>
    <scope>NUCLEOTIDE SEQUENCE [LARGE SCALE GENOMIC DNA]</scope>
    <source>
        <strain evidence="2 3">H119_p4</strain>
    </source>
</reference>
<evidence type="ECO:0000313" key="2">
    <source>
        <dbReference type="EMBL" id="KAF7761798.1"/>
    </source>
</evidence>
<dbReference type="AlphaFoldDB" id="A0A8H7EWZ0"/>
<organism evidence="2 3">
    <name type="scientific">Agaricus bisporus var. burnettii</name>
    <dbReference type="NCBI Taxonomy" id="192524"/>
    <lineage>
        <taxon>Eukaryota</taxon>
        <taxon>Fungi</taxon>
        <taxon>Dikarya</taxon>
        <taxon>Basidiomycota</taxon>
        <taxon>Agaricomycotina</taxon>
        <taxon>Agaricomycetes</taxon>
        <taxon>Agaricomycetidae</taxon>
        <taxon>Agaricales</taxon>
        <taxon>Agaricineae</taxon>
        <taxon>Agaricaceae</taxon>
        <taxon>Agaricus</taxon>
    </lineage>
</organism>
<sequence length="514" mass="55737">MSTVSVQQFRQLASILPPDQLVSFVISPAELDALPFPDPSVSSAGLSLVDRLIRKQQFALIQRRFEASEDVPLPPVSSISAPSLGSLPSISVASSTAMEVEPTGFPAVSPIGGPPTSTFSGTPSAASTGPFATTLPLPRVPSQEPPAYEVQAPGPSNKRRRGNSQSPHSRNRSVPRPYRDPTPETVEAQEMIDLTQDNPEADPTFNPDGEETGEKTKREKPRREADLVATTSLSLGGDPFASILDLFAFPTVSDSSTACINCAASFYPTCTHRGKFAFNLPLPCDQPEAVKTTGRIIKNMPCDRCKKGKASHCDHAKAPCISQFLAESLQPLSFLAGSNLKSRMRDVTLSVVQAKASRAADQLCQSRARTAIFELARDLTRSEKYIYREPAYWVQGGFFPDEETCLEVFKAARTISGFHYPAKAVHDNDRLALQLFSSYCSVAEWIGELEPSWTWYASNDEGKTELPTALDFQERHEEAQVQYAADLEASRAGSPSPSKRSVKGKGKAPAEPSG</sequence>
<proteinExistence type="predicted"/>
<feature type="compositionally biased region" description="Basic and acidic residues" evidence="1">
    <location>
        <begin position="212"/>
        <end position="225"/>
    </location>
</feature>